<dbReference type="AlphaFoldDB" id="F0QT69"/>
<dbReference type="EMBL" id="CP002529">
    <property type="protein sequence ID" value="ADY01658.1"/>
    <property type="molecule type" value="Genomic_DNA"/>
</dbReference>
<dbReference type="PANTHER" id="PTHR30337">
    <property type="entry name" value="COMPONENT OF ATP-DEPENDENT DSDNA EXONUCLEASE"/>
    <property type="match status" value="1"/>
</dbReference>
<gene>
    <name evidence="5" type="ordered locus">VMUT_1453</name>
</gene>
<dbReference type="STRING" id="985053.VMUT_1453"/>
<protein>
    <submittedName>
        <fullName evidence="5">Metallophosphoesterase</fullName>
    </submittedName>
</protein>
<keyword evidence="2" id="KW-0378">Hydrolase</keyword>
<dbReference type="InterPro" id="IPR041796">
    <property type="entry name" value="Mre11_N"/>
</dbReference>
<evidence type="ECO:0000313" key="6">
    <source>
        <dbReference type="Proteomes" id="UP000007485"/>
    </source>
</evidence>
<dbReference type="InterPro" id="IPR004843">
    <property type="entry name" value="Calcineurin-like_PHP"/>
</dbReference>
<dbReference type="GeneID" id="10289105"/>
<dbReference type="Pfam" id="PF00149">
    <property type="entry name" value="Metallophos"/>
    <property type="match status" value="1"/>
</dbReference>
<sequence length="412" mass="46167">MLIAQLADIHLGHRQYGLEERLEDYNRAFLNAVDRLTQLREERGLDTVIISGDFFDTQRPSPSIYITAIRGLTRLREVGIKVIAIRGNHDSSVINSIENPLAVLHQMGLIQYLDNDYVDLGGVRVIGVGTVYTDMQSKLVNSLNALRSNGINIAVIHQYIEGAPYIYPMPNVDVFMINEKPLAQLGIDYFAVGHIHEHGLRHPRINAVYPGSLEVWDAREFEVYEYADGRLRKAKDIDPKGFLLLDVGGNGVKVSSVRLGVSRRLVRVRLRYDEAKPSVVRGDVSYIASNIDQRGSLVILEIEGKVASGYSTRDFNAIELRKLFTKAWVDIRLSLERQVSERPVKVFGGINEIIRQALRSRLGNEELVNTLMDIIERVRVDDEDGALKTLEGVVGVPLRGGKSITDWLGASK</sequence>
<dbReference type="Proteomes" id="UP000007485">
    <property type="component" value="Chromosome"/>
</dbReference>
<keyword evidence="6" id="KW-1185">Reference proteome</keyword>
<proteinExistence type="predicted"/>
<organism evidence="5 6">
    <name type="scientific">Vulcanisaeta moutnovskia (strain 768-28)</name>
    <dbReference type="NCBI Taxonomy" id="985053"/>
    <lineage>
        <taxon>Archaea</taxon>
        <taxon>Thermoproteota</taxon>
        <taxon>Thermoprotei</taxon>
        <taxon>Thermoproteales</taxon>
        <taxon>Thermoproteaceae</taxon>
        <taxon>Vulcanisaeta</taxon>
    </lineage>
</organism>
<dbReference type="eggNOG" id="arCOG00397">
    <property type="taxonomic scope" value="Archaea"/>
</dbReference>
<feature type="domain" description="Calcineurin-like phosphoesterase" evidence="4">
    <location>
        <begin position="1"/>
        <end position="197"/>
    </location>
</feature>
<name>F0QT69_VULM7</name>
<evidence type="ECO:0000256" key="2">
    <source>
        <dbReference type="ARBA" id="ARBA00022801"/>
    </source>
</evidence>
<reference evidence="5 6" key="1">
    <citation type="journal article" date="2011" name="J. Bacteriol.">
        <title>Complete genome sequence of 'Vulcanisaeta moutnovskia' strain 768-28, a novel member of the hyperthermophilic crenarchaeal genus vulcanisaeta.</title>
        <authorList>
            <person name="Gumerov V.M."/>
            <person name="Mardanov A.V."/>
            <person name="Beletsky A.V."/>
            <person name="Prokofeva M.I."/>
            <person name="Bonch-Osmolovskaya E.A."/>
            <person name="Ravin N.V."/>
            <person name="Skryabin K.G."/>
        </authorList>
    </citation>
    <scope>NUCLEOTIDE SEQUENCE [LARGE SCALE GENOMIC DNA]</scope>
    <source>
        <strain evidence="5 6">768-28</strain>
    </source>
</reference>
<dbReference type="KEGG" id="vmo:VMUT_1453"/>
<dbReference type="SUPFAM" id="SSF56300">
    <property type="entry name" value="Metallo-dependent phosphatases"/>
    <property type="match status" value="1"/>
</dbReference>
<keyword evidence="3" id="KW-0269">Exonuclease</keyword>
<dbReference type="Gene3D" id="3.60.21.10">
    <property type="match status" value="1"/>
</dbReference>
<keyword evidence="1" id="KW-0540">Nuclease</keyword>
<dbReference type="PANTHER" id="PTHR30337:SF0">
    <property type="entry name" value="NUCLEASE SBCCD SUBUNIT D"/>
    <property type="match status" value="1"/>
</dbReference>
<evidence type="ECO:0000256" key="1">
    <source>
        <dbReference type="ARBA" id="ARBA00022722"/>
    </source>
</evidence>
<dbReference type="RefSeq" id="WP_013604820.1">
    <property type="nucleotide sequence ID" value="NC_015151.1"/>
</dbReference>
<dbReference type="HOGENOM" id="CLU_730803_0_0_2"/>
<evidence type="ECO:0000256" key="3">
    <source>
        <dbReference type="ARBA" id="ARBA00022839"/>
    </source>
</evidence>
<dbReference type="InterPro" id="IPR050535">
    <property type="entry name" value="DNA_Repair-Maintenance_Comp"/>
</dbReference>
<dbReference type="InterPro" id="IPR029052">
    <property type="entry name" value="Metallo-depent_PP-like"/>
</dbReference>
<dbReference type="GO" id="GO:0004527">
    <property type="term" value="F:exonuclease activity"/>
    <property type="evidence" value="ECO:0007669"/>
    <property type="project" value="UniProtKB-KW"/>
</dbReference>
<dbReference type="OrthoDB" id="11638at2157"/>
<accession>F0QT69</accession>
<dbReference type="CDD" id="cd00840">
    <property type="entry name" value="MPP_Mre11_N"/>
    <property type="match status" value="1"/>
</dbReference>
<evidence type="ECO:0000313" key="5">
    <source>
        <dbReference type="EMBL" id="ADY01658.1"/>
    </source>
</evidence>
<evidence type="ECO:0000259" key="4">
    <source>
        <dbReference type="Pfam" id="PF00149"/>
    </source>
</evidence>